<sequence length="88" mass="9724">MLQQQALAALGMSSITVVVPSRTTAAESRRNIRDHVPIFFSFFYVRHRLDQDAAAAQTLEVPGAESDRLTSSLSSRCLESDERSSELP</sequence>
<evidence type="ECO:0000313" key="3">
    <source>
        <dbReference type="Proteomes" id="UP001497444"/>
    </source>
</evidence>
<dbReference type="Proteomes" id="UP001497444">
    <property type="component" value="Chromosome 2"/>
</dbReference>
<feature type="compositionally biased region" description="Basic and acidic residues" evidence="1">
    <location>
        <begin position="78"/>
        <end position="88"/>
    </location>
</feature>
<reference evidence="2 3" key="1">
    <citation type="submission" date="2024-02" db="EMBL/GenBank/DDBJ databases">
        <authorList>
            <consortium name="ELIXIR-Norway"/>
            <consortium name="Elixir Norway"/>
        </authorList>
    </citation>
    <scope>NUCLEOTIDE SEQUENCE [LARGE SCALE GENOMIC DNA]</scope>
</reference>
<proteinExistence type="predicted"/>
<keyword evidence="3" id="KW-1185">Reference proteome</keyword>
<organism evidence="2 3">
    <name type="scientific">Sphagnum jensenii</name>
    <dbReference type="NCBI Taxonomy" id="128206"/>
    <lineage>
        <taxon>Eukaryota</taxon>
        <taxon>Viridiplantae</taxon>
        <taxon>Streptophyta</taxon>
        <taxon>Embryophyta</taxon>
        <taxon>Bryophyta</taxon>
        <taxon>Sphagnophytina</taxon>
        <taxon>Sphagnopsida</taxon>
        <taxon>Sphagnales</taxon>
        <taxon>Sphagnaceae</taxon>
        <taxon>Sphagnum</taxon>
    </lineage>
</organism>
<feature type="region of interest" description="Disordered" evidence="1">
    <location>
        <begin position="65"/>
        <end position="88"/>
    </location>
</feature>
<gene>
    <name evidence="2" type="ORF">CSSPJE1EN1_LOCUS15076</name>
</gene>
<name>A0ABP0WRX7_9BRYO</name>
<dbReference type="EMBL" id="OZ020097">
    <property type="protein sequence ID" value="CAK9269598.1"/>
    <property type="molecule type" value="Genomic_DNA"/>
</dbReference>
<evidence type="ECO:0000256" key="1">
    <source>
        <dbReference type="SAM" id="MobiDB-lite"/>
    </source>
</evidence>
<accession>A0ABP0WRX7</accession>
<protein>
    <submittedName>
        <fullName evidence="2">Uncharacterized protein</fullName>
    </submittedName>
</protein>
<evidence type="ECO:0000313" key="2">
    <source>
        <dbReference type="EMBL" id="CAK9269598.1"/>
    </source>
</evidence>